<sequence>MLDGSCAASIPMSTFYPPLRTALFIPMFANRPGSLSKRPTLRPSPLTRFSTSVVSLLKAQPAEASASVTSATTTPTLPVTSLTSSPTSSVLSLPLSSDPEDDAASKITEELRRKLEASEAALAAKSRTVAGLEERVKSLVTESAEGEKSRALQEEVQRGTEERLADVEQRLTEAIAETTRKDLELETARSEIDETRAGLQETRSELESMKTVLQRKDEEHRAMLEESDTTKSALAGVEATLVEERDNRSALQSELQASIRQLEETAEARARVERDNAELNTQVAELQTNAANQMKELKAIGSKLDDAERALRSNSDEVKMERENRQAIESELQHYKEDNTRFDAANAKLSSELESRTTELRGQSRCLAEQNQELESLRCQADAHTANAETLARLLAEAARARDDALSELSALKFQLSDLQMATHRAADTAMHEVTEVRWQAMKTESALSQRVRDLEEALRSAQDDAAQEIKKVRGEKRRLREELRNTDVNAGGSCTIQ</sequence>
<evidence type="ECO:0000313" key="3">
    <source>
        <dbReference type="EMBL" id="KAH9841809.1"/>
    </source>
</evidence>
<dbReference type="Proteomes" id="UP000814176">
    <property type="component" value="Unassembled WGS sequence"/>
</dbReference>
<reference evidence="3 4" key="1">
    <citation type="journal article" date="2021" name="Environ. Microbiol.">
        <title>Gene family expansions and transcriptome signatures uncover fungal adaptations to wood decay.</title>
        <authorList>
            <person name="Hage H."/>
            <person name="Miyauchi S."/>
            <person name="Viragh M."/>
            <person name="Drula E."/>
            <person name="Min B."/>
            <person name="Chaduli D."/>
            <person name="Navarro D."/>
            <person name="Favel A."/>
            <person name="Norest M."/>
            <person name="Lesage-Meessen L."/>
            <person name="Balint B."/>
            <person name="Merenyi Z."/>
            <person name="de Eugenio L."/>
            <person name="Morin E."/>
            <person name="Martinez A.T."/>
            <person name="Baldrian P."/>
            <person name="Stursova M."/>
            <person name="Martinez M.J."/>
            <person name="Novotny C."/>
            <person name="Magnuson J.K."/>
            <person name="Spatafora J.W."/>
            <person name="Maurice S."/>
            <person name="Pangilinan J."/>
            <person name="Andreopoulos W."/>
            <person name="LaButti K."/>
            <person name="Hundley H."/>
            <person name="Na H."/>
            <person name="Kuo A."/>
            <person name="Barry K."/>
            <person name="Lipzen A."/>
            <person name="Henrissat B."/>
            <person name="Riley R."/>
            <person name="Ahrendt S."/>
            <person name="Nagy L.G."/>
            <person name="Grigoriev I.V."/>
            <person name="Martin F."/>
            <person name="Rosso M.N."/>
        </authorList>
    </citation>
    <scope>NUCLEOTIDE SEQUENCE [LARGE SCALE GENOMIC DNA]</scope>
    <source>
        <strain evidence="3 4">CIRM-BRFM 1785</strain>
    </source>
</reference>
<feature type="compositionally biased region" description="Low complexity" evidence="2">
    <location>
        <begin position="64"/>
        <end position="97"/>
    </location>
</feature>
<feature type="coiled-coil region" evidence="1">
    <location>
        <begin position="108"/>
        <end position="338"/>
    </location>
</feature>
<accession>A0ABQ8KSR3</accession>
<feature type="region of interest" description="Disordered" evidence="2">
    <location>
        <begin position="64"/>
        <end position="104"/>
    </location>
</feature>
<dbReference type="RefSeq" id="XP_047783108.1">
    <property type="nucleotide sequence ID" value="XM_047922682.1"/>
</dbReference>
<protein>
    <submittedName>
        <fullName evidence="3">Uncharacterized protein</fullName>
    </submittedName>
</protein>
<evidence type="ECO:0000256" key="2">
    <source>
        <dbReference type="SAM" id="MobiDB-lite"/>
    </source>
</evidence>
<name>A0ABQ8KSR3_9APHY</name>
<evidence type="ECO:0000313" key="4">
    <source>
        <dbReference type="Proteomes" id="UP000814176"/>
    </source>
</evidence>
<dbReference type="EMBL" id="JADCUA010000003">
    <property type="protein sequence ID" value="KAH9841809.1"/>
    <property type="molecule type" value="Genomic_DNA"/>
</dbReference>
<keyword evidence="1" id="KW-0175">Coiled coil</keyword>
<organism evidence="3 4">
    <name type="scientific">Rhodofomes roseus</name>
    <dbReference type="NCBI Taxonomy" id="34475"/>
    <lineage>
        <taxon>Eukaryota</taxon>
        <taxon>Fungi</taxon>
        <taxon>Dikarya</taxon>
        <taxon>Basidiomycota</taxon>
        <taxon>Agaricomycotina</taxon>
        <taxon>Agaricomycetes</taxon>
        <taxon>Polyporales</taxon>
        <taxon>Rhodofomes</taxon>
    </lineage>
</organism>
<keyword evidence="4" id="KW-1185">Reference proteome</keyword>
<feature type="coiled-coil region" evidence="1">
    <location>
        <begin position="445"/>
        <end position="490"/>
    </location>
</feature>
<gene>
    <name evidence="3" type="ORF">C8Q71DRAFT_738896</name>
</gene>
<dbReference type="GeneID" id="72003414"/>
<comment type="caution">
    <text evidence="3">The sequence shown here is derived from an EMBL/GenBank/DDBJ whole genome shotgun (WGS) entry which is preliminary data.</text>
</comment>
<proteinExistence type="predicted"/>
<evidence type="ECO:0000256" key="1">
    <source>
        <dbReference type="SAM" id="Coils"/>
    </source>
</evidence>